<dbReference type="PRINTS" id="PR00119">
    <property type="entry name" value="CATATPASE"/>
</dbReference>
<keyword evidence="3" id="KW-1278">Translocase</keyword>
<reference evidence="7 8" key="1">
    <citation type="journal article" date="2019" name="Genome Biol. Evol.">
        <title>Insights into the evolution of the New World diploid cottons (Gossypium, subgenus Houzingenia) based on genome sequencing.</title>
        <authorList>
            <person name="Grover C.E."/>
            <person name="Arick M.A. 2nd"/>
            <person name="Thrash A."/>
            <person name="Conover J.L."/>
            <person name="Sanders W.S."/>
            <person name="Peterson D.G."/>
            <person name="Frelichowski J.E."/>
            <person name="Scheffler J.A."/>
            <person name="Scheffler B.E."/>
            <person name="Wendel J.F."/>
        </authorList>
    </citation>
    <scope>NUCLEOTIDE SEQUENCE [LARGE SCALE GENOMIC DNA]</scope>
    <source>
        <strain evidence="7">27</strain>
        <tissue evidence="7">Leaf</tissue>
    </source>
</reference>
<evidence type="ECO:0000256" key="2">
    <source>
        <dbReference type="ARBA" id="ARBA00022692"/>
    </source>
</evidence>
<dbReference type="NCBIfam" id="TIGR01494">
    <property type="entry name" value="ATPase_P-type"/>
    <property type="match status" value="1"/>
</dbReference>
<dbReference type="GO" id="GO:0005524">
    <property type="term" value="F:ATP binding"/>
    <property type="evidence" value="ECO:0007669"/>
    <property type="project" value="InterPro"/>
</dbReference>
<dbReference type="Gene3D" id="3.40.1110.10">
    <property type="entry name" value="Calcium-transporting ATPase, cytoplasmic domain N"/>
    <property type="match status" value="1"/>
</dbReference>
<dbReference type="GO" id="GO:0016887">
    <property type="term" value="F:ATP hydrolysis activity"/>
    <property type="evidence" value="ECO:0007669"/>
    <property type="project" value="InterPro"/>
</dbReference>
<feature type="transmembrane region" description="Helical" evidence="6">
    <location>
        <begin position="73"/>
        <end position="101"/>
    </location>
</feature>
<dbReference type="SUPFAM" id="SSF56784">
    <property type="entry name" value="HAD-like"/>
    <property type="match status" value="1"/>
</dbReference>
<feature type="transmembrane region" description="Helical" evidence="6">
    <location>
        <begin position="34"/>
        <end position="53"/>
    </location>
</feature>
<dbReference type="GO" id="GO:0055070">
    <property type="term" value="P:copper ion homeostasis"/>
    <property type="evidence" value="ECO:0007669"/>
    <property type="project" value="TreeGrafter"/>
</dbReference>
<evidence type="ECO:0008006" key="9">
    <source>
        <dbReference type="Google" id="ProtNLM"/>
    </source>
</evidence>
<evidence type="ECO:0000256" key="4">
    <source>
        <dbReference type="ARBA" id="ARBA00022989"/>
    </source>
</evidence>
<dbReference type="InterPro" id="IPR001757">
    <property type="entry name" value="P_typ_ATPase"/>
</dbReference>
<dbReference type="Gene3D" id="3.40.50.1000">
    <property type="entry name" value="HAD superfamily/HAD-like"/>
    <property type="match status" value="1"/>
</dbReference>
<dbReference type="PROSITE" id="PS01229">
    <property type="entry name" value="COF_2"/>
    <property type="match status" value="1"/>
</dbReference>
<organism evidence="7 8">
    <name type="scientific">Gossypium davidsonii</name>
    <name type="common">Davidson's cotton</name>
    <name type="synonym">Gossypium klotzschianum subsp. davidsonii</name>
    <dbReference type="NCBI Taxonomy" id="34287"/>
    <lineage>
        <taxon>Eukaryota</taxon>
        <taxon>Viridiplantae</taxon>
        <taxon>Streptophyta</taxon>
        <taxon>Embryophyta</taxon>
        <taxon>Tracheophyta</taxon>
        <taxon>Spermatophyta</taxon>
        <taxon>Magnoliopsida</taxon>
        <taxon>eudicotyledons</taxon>
        <taxon>Gunneridae</taxon>
        <taxon>Pentapetalae</taxon>
        <taxon>rosids</taxon>
        <taxon>malvids</taxon>
        <taxon>Malvales</taxon>
        <taxon>Malvaceae</taxon>
        <taxon>Malvoideae</taxon>
        <taxon>Gossypium</taxon>
    </lineage>
</organism>
<dbReference type="FunFam" id="3.40.50.1000:FF:000453">
    <property type="entry name" value="Copper-transporting ATPase PAA1 chloroplastic"/>
    <property type="match status" value="1"/>
</dbReference>
<evidence type="ECO:0000313" key="8">
    <source>
        <dbReference type="Proteomes" id="UP000593561"/>
    </source>
</evidence>
<feature type="transmembrane region" description="Helical" evidence="6">
    <location>
        <begin position="387"/>
        <end position="411"/>
    </location>
</feature>
<evidence type="ECO:0000256" key="5">
    <source>
        <dbReference type="ARBA" id="ARBA00023136"/>
    </source>
</evidence>
<keyword evidence="5 6" id="KW-0472">Membrane</keyword>
<dbReference type="AlphaFoldDB" id="A0A7J8RJY7"/>
<dbReference type="InterPro" id="IPR036412">
    <property type="entry name" value="HAD-like_sf"/>
</dbReference>
<keyword evidence="2 6" id="KW-0812">Transmembrane</keyword>
<dbReference type="GO" id="GO:0043682">
    <property type="term" value="F:P-type divalent copper transporter activity"/>
    <property type="evidence" value="ECO:0007669"/>
    <property type="project" value="TreeGrafter"/>
</dbReference>
<dbReference type="Proteomes" id="UP000593561">
    <property type="component" value="Unassembled WGS sequence"/>
</dbReference>
<name>A0A7J8RJY7_GOSDV</name>
<dbReference type="InterPro" id="IPR023214">
    <property type="entry name" value="HAD_sf"/>
</dbReference>
<dbReference type="GO" id="GO:0016020">
    <property type="term" value="C:membrane"/>
    <property type="evidence" value="ECO:0007669"/>
    <property type="project" value="UniProtKB-SubCell"/>
</dbReference>
<dbReference type="GO" id="GO:0005507">
    <property type="term" value="F:copper ion binding"/>
    <property type="evidence" value="ECO:0007669"/>
    <property type="project" value="TreeGrafter"/>
</dbReference>
<dbReference type="InterPro" id="IPR023299">
    <property type="entry name" value="ATPase_P-typ_cyto_dom_N"/>
</dbReference>
<dbReference type="FunFam" id="3.40.1110.10:FF:000071">
    <property type="entry name" value="Copper-transporting ATPase PAA1 chloroplastic"/>
    <property type="match status" value="1"/>
</dbReference>
<dbReference type="PANTHER" id="PTHR43520:SF22">
    <property type="entry name" value="COPPER-TRANSPORTING ATPASE PAA1, CHLOROPLASTIC"/>
    <property type="match status" value="1"/>
</dbReference>
<dbReference type="EMBL" id="JABFAC010000005">
    <property type="protein sequence ID" value="MBA0614035.1"/>
    <property type="molecule type" value="Genomic_DNA"/>
</dbReference>
<feature type="transmembrane region" description="Helical" evidence="6">
    <location>
        <begin position="362"/>
        <end position="381"/>
    </location>
</feature>
<dbReference type="Pfam" id="PF00702">
    <property type="entry name" value="Hydrolase"/>
    <property type="match status" value="1"/>
</dbReference>
<evidence type="ECO:0000313" key="7">
    <source>
        <dbReference type="EMBL" id="MBA0614035.1"/>
    </source>
</evidence>
<evidence type="ECO:0000256" key="3">
    <source>
        <dbReference type="ARBA" id="ARBA00022967"/>
    </source>
</evidence>
<dbReference type="PANTHER" id="PTHR43520">
    <property type="entry name" value="ATP7, ISOFORM B"/>
    <property type="match status" value="1"/>
</dbReference>
<gene>
    <name evidence="7" type="ORF">Godav_014370</name>
</gene>
<proteinExistence type="predicted"/>
<accession>A0A7J8RJY7</accession>
<evidence type="ECO:0000256" key="6">
    <source>
        <dbReference type="SAM" id="Phobius"/>
    </source>
</evidence>
<keyword evidence="8" id="KW-1185">Reference proteome</keyword>
<comment type="subcellular location">
    <subcellularLocation>
        <location evidence="1">Membrane</location>
    </subcellularLocation>
</comment>
<protein>
    <recommendedName>
        <fullName evidence="9">HMA domain-containing protein</fullName>
    </recommendedName>
</protein>
<evidence type="ECO:0000256" key="1">
    <source>
        <dbReference type="ARBA" id="ARBA00004370"/>
    </source>
</evidence>
<comment type="caution">
    <text evidence="7">The sequence shown here is derived from an EMBL/GenBank/DDBJ whole genome shotgun (WGS) entry which is preliminary data.</text>
</comment>
<keyword evidence="4 6" id="KW-1133">Transmembrane helix</keyword>
<dbReference type="SUPFAM" id="SSF81660">
    <property type="entry name" value="Metal cation-transporting ATPase, ATP-binding domain N"/>
    <property type="match status" value="1"/>
</dbReference>
<sequence>MAVTRKKKNHGMCCLLLVERQFNFLQKKKMEFQVAGHFTYGVMALSAATFMFWNLFGARIIPASIYQGSAVSLALQLSCSVLVVACPCALGLATPTAMLLLPGYTFFMMIKCVLWCRLHFDGSWSEDDVLKLAAAVESNTIHPIGKAIVEAARAVKSPNIKVVDGTFVEEPGSGAVAVIDDKTVSVGTLEWVQRHGVGDSLLLETDEELRNKSVVYVGVNNKLAGLIYFEDQIREDARHVVDSLHRQGISVYMLSGDKRSTAEYVASIVGIPKDKVLSQVKPDEKRKFVSELQENQNVVAMVGDGINDAAALASAHIGVAMGGGVGAASEVSSIVLMGNRLSQLLDALALSQLTMKTVKQNLWWAFAYNIVGIPIAAGTLLPLTGTMLTPSIAGALMGLSSIGVVTNSLLLRFRFSLQQQQAYRSSLQPPPHAAIDINNDLAKDHSRAKLKKPDSIT</sequence>